<feature type="region of interest" description="Disordered" evidence="1">
    <location>
        <begin position="712"/>
        <end position="747"/>
    </location>
</feature>
<feature type="region of interest" description="Disordered" evidence="1">
    <location>
        <begin position="477"/>
        <end position="501"/>
    </location>
</feature>
<keyword evidence="5" id="KW-1185">Reference proteome</keyword>
<evidence type="ECO:0000313" key="4">
    <source>
        <dbReference type="EMBL" id="TJZ69760.1"/>
    </source>
</evidence>
<dbReference type="OrthoDB" id="8019720at2"/>
<feature type="domain" description="Phage-Barnase-EndoU-ColicinE5/D-RelE like nuclease 3" evidence="2">
    <location>
        <begin position="780"/>
        <end position="889"/>
    </location>
</feature>
<protein>
    <recommendedName>
        <fullName evidence="6">Large polyvalent protein associated domain-containing protein</fullName>
    </recommendedName>
</protein>
<proteinExistence type="predicted"/>
<dbReference type="InterPro" id="IPR041301">
    <property type="entry name" value="PBECR3"/>
</dbReference>
<evidence type="ECO:0000259" key="3">
    <source>
        <dbReference type="Pfam" id="PF18857"/>
    </source>
</evidence>
<dbReference type="InterPro" id="IPR040561">
    <property type="entry name" value="LPD38"/>
</dbReference>
<dbReference type="Pfam" id="PF18857">
    <property type="entry name" value="LPD38"/>
    <property type="match status" value="1"/>
</dbReference>
<feature type="region of interest" description="Disordered" evidence="1">
    <location>
        <begin position="921"/>
        <end position="1008"/>
    </location>
</feature>
<dbReference type="EMBL" id="SUMF01000020">
    <property type="protein sequence ID" value="TJZ69760.1"/>
    <property type="molecule type" value="Genomic_DNA"/>
</dbReference>
<name>A0A4U0PPC9_9NEIS</name>
<comment type="caution">
    <text evidence="4">The sequence shown here is derived from an EMBL/GenBank/DDBJ whole genome shotgun (WGS) entry which is preliminary data.</text>
</comment>
<dbReference type="Pfam" id="PF18812">
    <property type="entry name" value="PBECR3"/>
    <property type="match status" value="1"/>
</dbReference>
<evidence type="ECO:0008006" key="6">
    <source>
        <dbReference type="Google" id="ProtNLM"/>
    </source>
</evidence>
<organism evidence="4 5">
    <name type="scientific">Chitiniphilus eburneus</name>
    <dbReference type="NCBI Taxonomy" id="2571148"/>
    <lineage>
        <taxon>Bacteria</taxon>
        <taxon>Pseudomonadati</taxon>
        <taxon>Pseudomonadota</taxon>
        <taxon>Betaproteobacteria</taxon>
        <taxon>Neisseriales</taxon>
        <taxon>Chitinibacteraceae</taxon>
        <taxon>Chitiniphilus</taxon>
    </lineage>
</organism>
<dbReference type="Proteomes" id="UP000310016">
    <property type="component" value="Unassembled WGS sequence"/>
</dbReference>
<feature type="region of interest" description="Disordered" evidence="1">
    <location>
        <begin position="280"/>
        <end position="309"/>
    </location>
</feature>
<dbReference type="RefSeq" id="WP_136774197.1">
    <property type="nucleotide sequence ID" value="NZ_SUMF01000020.1"/>
</dbReference>
<evidence type="ECO:0000256" key="1">
    <source>
        <dbReference type="SAM" id="MobiDB-lite"/>
    </source>
</evidence>
<gene>
    <name evidence="4" type="ORF">FAZ21_14675</name>
</gene>
<evidence type="ECO:0000313" key="5">
    <source>
        <dbReference type="Proteomes" id="UP000310016"/>
    </source>
</evidence>
<evidence type="ECO:0000259" key="2">
    <source>
        <dbReference type="Pfam" id="PF18812"/>
    </source>
</evidence>
<feature type="compositionally biased region" description="Low complexity" evidence="1">
    <location>
        <begin position="23"/>
        <end position="33"/>
    </location>
</feature>
<reference evidence="4 5" key="1">
    <citation type="submission" date="2019-04" db="EMBL/GenBank/DDBJ databases">
        <title>Chitiniphilus eburnea sp. nov., a novel chitinolytic bacterium isolated from aquaculture sludge.</title>
        <authorList>
            <person name="Sheng M."/>
        </authorList>
    </citation>
    <scope>NUCLEOTIDE SEQUENCE [LARGE SCALE GENOMIC DNA]</scope>
    <source>
        <strain evidence="4 5">HX-2-15</strain>
    </source>
</reference>
<accession>A0A4U0PPC9</accession>
<feature type="compositionally biased region" description="Polar residues" evidence="1">
    <location>
        <begin position="732"/>
        <end position="747"/>
    </location>
</feature>
<sequence>MAEPWKKYSGTNSGGTPWTKYGPTPAAAPADAPGDVWQGVKSGAANLGKSAARAVEGIATAVGAQGLKESAGRVAESLGETADRNAPRIGRVEDIQSLGDAADWAQGVGTSSAVQMAPSLAGAAAGARMGQRFGGARGAAIGGVLGAVAPSFVQQFGEMYDEQRQAGADDPGQAAAYAAPAAALDALPVGRVVGKVVAPAAKEVVQGVVKRGLKGMVEGGLAEGATEAAQEGLAIANRAGVDPTYDATGDDARSRILNAAAGGVLLGGPLGGVGGIAERGSRTEAPQQASELPAQVEQPAAATDATPAPPGSIKFERVMPPQQELALAEQGSERAPDGIDYERQIDTTGLALEDGAAAQPVAMPAPELDTSHLALNPMNPLTAPAAPRGPLARAAAMAPQQRVLEGEWLGPENAVTPAQPVAGAVEGPVIEGELGQPRAFARPALAAEGMEAQARPGREVAALPAPADQVESLPAATAELPPDPSSPAQQPDLAPPNAGQVVSGPLASAYRNDYGAIRIKGEVGQLRSALAERGIKGGLYDRRNGELVFPPGSRLASDPDAVAKIRGEMPMQPDHLATAYRTDNGGVRIKGPVAEVRAALSARGIQGGLYDRANGELVFPPGSRMANDPQALARIRGAAVEVPAAPAGPAGNPLNLSLAKEGGEYVARDAAGVEVARAPYLVPFGERVRQYEATQGIARGSGIRIVPGQIQERPAGQAKPAQPTKTDPESLPSGTSAQYSRGGQRSTGEPIQVALEAAKNNATEKIEVELAQASASDVAEARQTLGVDLSGYRHTADNYAIRHAIRRHGTDKEYKHGQIPLTDSDFLAAQAAVETPDASVYGAKNERGQDVIGRLKRLDDGTLLYVEEVRTGRKTLAMASMRKYPATKDATAIARSLLHNAQDDSGDAASIVWRAQQDNGNSEGTLVWSGRPREPVQAPAHSSDQDPKPPLHDFQRAGPPASPEAPGSGGESRLNPRPVGRFADQTRTDSVPPTDAEGNAEGQPYRRAEGKIGGIPAATVERMLINRSAGWENAPDIAVVQRIDDLPAHLRQQITRDGATDVEGVYDNGRVYLVADNLRSPKHAAFTLLHEVMGHHGLRGVFGRKLNPLLNSLYHSHAELRAGADALIERYGYDRALAVEEVLADMAARGEIQQQPFWPRLVQAIKNWLRQVGFDMPWTDADIQGVLASARRYVEGRSAPAAEGMPAAASAYSRAGQRAWDLADRFAQRNDTPMPDNLTDSQRAALGKIGTYAGTRPIRETASELTDRWKLKVVQGVFDQFRPLRDLDETAYMQARLSKGTDGAVESVFKFGPPKLTDGALDVTRDGKGLQGILADLGGEHDRFMAWIAGNRAKQLKGEGRERLFSDDDIAALTSLNQGQMADGRSRAGTFAKAIAQFRAYQKAVLDVATEAGLIDGKGRELWESEFYVPFYRVMEEDGTGTAGPGQIGGIVGQRAFQKLKGGKEPLGDLLANTLSNWSHLLSASMKNLAAQRALTAAEKAGIAEQITSAEKGSVRVMRDGHEKHYQVHDPLVLDALTMLHHQGWNNPAMKAMRTMKHLLTTGVTMSPTFRVRNLIRDMVSAIAVNDMGYNPVRNVIDGWKATGEGSDTLARLIAGGGAVRFGALNDGDQATYAKRLIDSGVKADQILDGPAKVKAFFRKGWDWYQEMGDRLETVNRAALYEKARADGKSHLEASYAARDMMDFTSAGKWASVRFLTQIVPFMNARLQGMYKLGRGGWNDPRRFATVAGAVALASVALHLINQDDEEYKQLPDWVRNTYWWVKLGDKAFYIPKPFELGALGTVVERGAELATAGNDYQARDFAQTVLRVVGDQLAMNPTPQLVKPFMEASFNRDPFRDRAIDSPGQMRLPPEERYTARTSAGAVAAGQLLGASPQRIEHLMRGYFGWLGTQALNVSDLVGRPLMDLPGKPARAIGDTFVLGDFVKDSDANGGKYLSRFYEQQKQVDQLYAAFNLARTTGDLERAQELAGDNRLRQRAVFNAVGRQITELNRRIKAVSNDRGMDAEERRSLLDTLNAQRERLARMADERARQSA</sequence>
<feature type="compositionally biased region" description="Basic and acidic residues" evidence="1">
    <location>
        <begin position="943"/>
        <end position="955"/>
    </location>
</feature>
<feature type="region of interest" description="Disordered" evidence="1">
    <location>
        <begin position="1"/>
        <end position="35"/>
    </location>
</feature>
<feature type="domain" description="Large polyvalent protein associated" evidence="3">
    <location>
        <begin position="1765"/>
        <end position="1924"/>
    </location>
</feature>